<dbReference type="Proteomes" id="UP000812287">
    <property type="component" value="Unassembled WGS sequence"/>
</dbReference>
<comment type="caution">
    <text evidence="1">The sequence shown here is derived from an EMBL/GenBank/DDBJ whole genome shotgun (WGS) entry which is preliminary data.</text>
</comment>
<dbReference type="OrthoDB" id="10408882at2759"/>
<reference evidence="1" key="1">
    <citation type="submission" date="2020-11" db="EMBL/GenBank/DDBJ databases">
        <title>Adaptations for nitrogen fixation in a non-lichenized fungal sporocarp promotes dispersal by wood-feeding termites.</title>
        <authorList>
            <consortium name="DOE Joint Genome Institute"/>
            <person name="Koch R.A."/>
            <person name="Yoon G."/>
            <person name="Arayal U."/>
            <person name="Lail K."/>
            <person name="Amirebrahimi M."/>
            <person name="Labutti K."/>
            <person name="Lipzen A."/>
            <person name="Riley R."/>
            <person name="Barry K."/>
            <person name="Henrissat B."/>
            <person name="Grigoriev I.V."/>
            <person name="Herr J.R."/>
            <person name="Aime M.C."/>
        </authorList>
    </citation>
    <scope>NUCLEOTIDE SEQUENCE</scope>
    <source>
        <strain evidence="1">MCA 3950</strain>
    </source>
</reference>
<dbReference type="AlphaFoldDB" id="A0A9P7VIX1"/>
<proteinExistence type="predicted"/>
<accession>A0A9P7VIX1</accession>
<gene>
    <name evidence="1" type="ORF">BT62DRAFT_485188</name>
</gene>
<evidence type="ECO:0000313" key="1">
    <source>
        <dbReference type="EMBL" id="KAG7441370.1"/>
    </source>
</evidence>
<dbReference type="EMBL" id="MU250560">
    <property type="protein sequence ID" value="KAG7441370.1"/>
    <property type="molecule type" value="Genomic_DNA"/>
</dbReference>
<keyword evidence="2" id="KW-1185">Reference proteome</keyword>
<sequence>MTSVEDNEYLLAKGTTGSMIVSATDLFWLFSKHVKPMHISGLTLKLKLRLRALFRRAKRRSKPCPVSLLTLPKELIQEVSYFVSSFISPPACHLIKLLQLSGHDQKALRSTCHHADNVLRSTVLSALVVNIFLPLTNLDQDLLEYLASGPAGYVHRLRICIWSSYSEQRALPDCGVVEGGHFKAKPRSRHPRLQTKVNTEAFRALYNTVLASLTNLQIFTLCTSNGSRKAPPFFFEDTLNWLMKRPILELHLTHPEFTIPYFSHLSRFRNIRSGSVGPKHHRPSSLRYRACFPYQIDRKYSASSSLVAGRQYHRSPSYFPSPTRPQVTPDIQHRSLPFLGRLLDGARSTGDTHTLHYPEDPQCAFRSY</sequence>
<evidence type="ECO:0000313" key="2">
    <source>
        <dbReference type="Proteomes" id="UP000812287"/>
    </source>
</evidence>
<dbReference type="GeneID" id="66103426"/>
<name>A0A9P7VIX1_9AGAR</name>
<organism evidence="1 2">
    <name type="scientific">Guyanagaster necrorhizus</name>
    <dbReference type="NCBI Taxonomy" id="856835"/>
    <lineage>
        <taxon>Eukaryota</taxon>
        <taxon>Fungi</taxon>
        <taxon>Dikarya</taxon>
        <taxon>Basidiomycota</taxon>
        <taxon>Agaricomycotina</taxon>
        <taxon>Agaricomycetes</taxon>
        <taxon>Agaricomycetidae</taxon>
        <taxon>Agaricales</taxon>
        <taxon>Marasmiineae</taxon>
        <taxon>Physalacriaceae</taxon>
        <taxon>Guyanagaster</taxon>
    </lineage>
</organism>
<dbReference type="RefSeq" id="XP_043034870.1">
    <property type="nucleotide sequence ID" value="XM_043181130.1"/>
</dbReference>
<protein>
    <submittedName>
        <fullName evidence="1">Uncharacterized protein</fullName>
    </submittedName>
</protein>